<sequence length="800" mass="88900">MTPRTRTSNRDADYKVYYSKKVPQQVHFPHKRKTVRRPASTEQDDVDKRQMKFLPEKMRQPKADFADYHEEDVQGESSTAQEAPEEKVPEATPVNKKKGRKREGNDLQEESETDGEPIVTSSKRRRRTRPPKNEPSRTLRRQSTMTQLADGRRPSLDADEPGFKPAKRRSRVSWGGSTEKERDKKQRTLTQMIPGMGRLSKEELEELSDLDAELDEDGSGNDAVSQSLLDQGLLEVGASPRKAAAASRSEMEADSATVQTEEGHNLPVDIHQQSSVAIQSVEALSQDDDEEDYQPTQFIEAPARRTRETPQRMAKRQPTDKLNTSGKSSKSRFSLLATPEKRRVFEIPSSQSPAESILSTQTSPRKSDRPVLQERNSNVTVVAETPSKRRQVTFQEPAPQPTPPLRLKKFESTIQDSEDEDGSNIEDDAIEQDDAEVSEEATNRQSVSADTQAVLNQIHQACAHADGHRLLDSQESSEEVEERLVRQGPYEPSPELGESWAPVMYDDDGPEYGSYRSSRTGVKSQSFQETDNSKESLPVLSQTIEASQLDLTTQAPAQAGEIPSTPPTIQPEPDNNLPSTPMVIRDESSDEEVEEPAAEPTQPLTVPRIVPQPPSTLVHQSTDLDGEPVQVPRSPSADEETQQSHSSRAEQQLQNEWLSYSQYGHARPPNTSSMHAAADAFSYNATPRLPKRETLAASSVRIEHSQATTVDEVTPRKKRTQQITSAGTTPHRTSKSQPFVSPEKPPSLFIPSSFPSPSRAAMEGWSSPVMARTQNAYGSSQVLGSLEDFSIPLPPPIEDD</sequence>
<feature type="compositionally biased region" description="Polar residues" evidence="1">
    <location>
        <begin position="721"/>
        <end position="739"/>
    </location>
</feature>
<organism evidence="2 3">
    <name type="scientific">Nothophoma quercina</name>
    <dbReference type="NCBI Taxonomy" id="749835"/>
    <lineage>
        <taxon>Eukaryota</taxon>
        <taxon>Fungi</taxon>
        <taxon>Dikarya</taxon>
        <taxon>Ascomycota</taxon>
        <taxon>Pezizomycotina</taxon>
        <taxon>Dothideomycetes</taxon>
        <taxon>Pleosporomycetidae</taxon>
        <taxon>Pleosporales</taxon>
        <taxon>Pleosporineae</taxon>
        <taxon>Didymellaceae</taxon>
        <taxon>Nothophoma</taxon>
    </lineage>
</organism>
<feature type="compositionally biased region" description="Polar residues" evidence="1">
    <location>
        <begin position="539"/>
        <end position="556"/>
    </location>
</feature>
<feature type="compositionally biased region" description="Low complexity" evidence="1">
    <location>
        <begin position="238"/>
        <end position="248"/>
    </location>
</feature>
<proteinExistence type="predicted"/>
<feature type="compositionally biased region" description="Polar residues" evidence="1">
    <location>
        <begin position="515"/>
        <end position="530"/>
    </location>
</feature>
<protein>
    <submittedName>
        <fullName evidence="2">Uncharacterized protein</fullName>
    </submittedName>
</protein>
<feature type="compositionally biased region" description="Low complexity" evidence="1">
    <location>
        <begin position="746"/>
        <end position="758"/>
    </location>
</feature>
<gene>
    <name evidence="2" type="ORF">SLS59_004056</name>
</gene>
<feature type="compositionally biased region" description="Basic and acidic residues" evidence="1">
    <location>
        <begin position="46"/>
        <end position="72"/>
    </location>
</feature>
<dbReference type="EMBL" id="JAKIXB020000011">
    <property type="protein sequence ID" value="KAL1604261.1"/>
    <property type="molecule type" value="Genomic_DNA"/>
</dbReference>
<feature type="compositionally biased region" description="Acidic residues" evidence="1">
    <location>
        <begin position="106"/>
        <end position="115"/>
    </location>
</feature>
<keyword evidence="3" id="KW-1185">Reference proteome</keyword>
<feature type="compositionally biased region" description="Polar residues" evidence="1">
    <location>
        <begin position="643"/>
        <end position="662"/>
    </location>
</feature>
<dbReference type="Proteomes" id="UP001521222">
    <property type="component" value="Unassembled WGS sequence"/>
</dbReference>
<feature type="compositionally biased region" description="Polar residues" evidence="1">
    <location>
        <begin position="348"/>
        <end position="364"/>
    </location>
</feature>
<evidence type="ECO:0000313" key="2">
    <source>
        <dbReference type="EMBL" id="KAL1604261.1"/>
    </source>
</evidence>
<feature type="compositionally biased region" description="Acidic residues" evidence="1">
    <location>
        <begin position="416"/>
        <end position="439"/>
    </location>
</feature>
<accession>A0ABR3RIJ5</accession>
<comment type="caution">
    <text evidence="2">The sequence shown here is derived from an EMBL/GenBank/DDBJ whole genome shotgun (WGS) entry which is preliminary data.</text>
</comment>
<feature type="region of interest" description="Disordered" evidence="1">
    <location>
        <begin position="466"/>
        <end position="762"/>
    </location>
</feature>
<feature type="compositionally biased region" description="Acidic residues" evidence="1">
    <location>
        <begin position="203"/>
        <end position="219"/>
    </location>
</feature>
<feature type="compositionally biased region" description="Polar residues" evidence="1">
    <location>
        <begin position="443"/>
        <end position="452"/>
    </location>
</feature>
<feature type="region of interest" description="Disordered" evidence="1">
    <location>
        <begin position="1"/>
        <end position="452"/>
    </location>
</feature>
<feature type="compositionally biased region" description="Acidic residues" evidence="1">
    <location>
        <begin position="588"/>
        <end position="597"/>
    </location>
</feature>
<feature type="compositionally biased region" description="Polar residues" evidence="1">
    <location>
        <begin position="320"/>
        <end position="332"/>
    </location>
</feature>
<name>A0ABR3RIJ5_9PLEO</name>
<evidence type="ECO:0000313" key="3">
    <source>
        <dbReference type="Proteomes" id="UP001521222"/>
    </source>
</evidence>
<reference evidence="2 3" key="1">
    <citation type="submission" date="2024-02" db="EMBL/GenBank/DDBJ databases">
        <title>De novo assembly and annotation of 12 fungi associated with fruit tree decline syndrome in Ontario, Canada.</title>
        <authorList>
            <person name="Sulman M."/>
            <person name="Ellouze W."/>
            <person name="Ilyukhin E."/>
        </authorList>
    </citation>
    <scope>NUCLEOTIDE SEQUENCE [LARGE SCALE GENOMIC DNA]</scope>
    <source>
        <strain evidence="2 3">M97-236</strain>
    </source>
</reference>
<evidence type="ECO:0000256" key="1">
    <source>
        <dbReference type="SAM" id="MobiDB-lite"/>
    </source>
</evidence>